<evidence type="ECO:0000313" key="2">
    <source>
        <dbReference type="Proteomes" id="UP000735302"/>
    </source>
</evidence>
<dbReference type="EMBL" id="BLXT01001321">
    <property type="protein sequence ID" value="GFN84664.1"/>
    <property type="molecule type" value="Genomic_DNA"/>
</dbReference>
<gene>
    <name evidence="1" type="ORF">PoB_001117000</name>
</gene>
<proteinExistence type="predicted"/>
<dbReference type="Proteomes" id="UP000735302">
    <property type="component" value="Unassembled WGS sequence"/>
</dbReference>
<protein>
    <submittedName>
        <fullName evidence="1">Fibropellin-1</fullName>
    </submittedName>
</protein>
<comment type="caution">
    <text evidence="1">The sequence shown here is derived from an EMBL/GenBank/DDBJ whole genome shotgun (WGS) entry which is preliminary data.</text>
</comment>
<dbReference type="AlphaFoldDB" id="A0AAV3YNI0"/>
<evidence type="ECO:0000313" key="1">
    <source>
        <dbReference type="EMBL" id="GFN84664.1"/>
    </source>
</evidence>
<dbReference type="SMART" id="SM01411">
    <property type="entry name" value="Ephrin_rec_like"/>
    <property type="match status" value="1"/>
</dbReference>
<name>A0AAV3YNI0_9GAST</name>
<sequence>MLESIDPDYVEWKGSVELQMSCQGGYDWPLNKPEHGVFRCKPDGLSWDPPIFPDCNTLLHPTLLTAQFTITLPFQECSALTTPSVTKRGVKFLSNKGDLLFEICPARTLLENCKIRVAQTVCNSPKSSPGMTRKSAGPHILLKAEMGGVKPAWSASDLIQTVKDVEKTISQLVQKRLGVNSVAKSRLGAVCQRGSIGAVRSGTEFVCRGCPLGHFLDRKSKTCKLCSPGYYNDKPLQESCTVCPVLKDIKNKSILKQVRKLATDGAYSISMCPYLMINADGNVSIVDLDSSAGRDMQPSGVNSVNLKGRKRRRKLVRGDCRSREGRMGIGSPMWKLNVHFIPVKTYCKVSLQP</sequence>
<keyword evidence="2" id="KW-1185">Reference proteome</keyword>
<dbReference type="Gene3D" id="2.10.50.10">
    <property type="entry name" value="Tumor Necrosis Factor Receptor, subunit A, domain 2"/>
    <property type="match status" value="1"/>
</dbReference>
<reference evidence="1 2" key="1">
    <citation type="journal article" date="2021" name="Elife">
        <title>Chloroplast acquisition without the gene transfer in kleptoplastic sea slugs, Plakobranchus ocellatus.</title>
        <authorList>
            <person name="Maeda T."/>
            <person name="Takahashi S."/>
            <person name="Yoshida T."/>
            <person name="Shimamura S."/>
            <person name="Takaki Y."/>
            <person name="Nagai Y."/>
            <person name="Toyoda A."/>
            <person name="Suzuki Y."/>
            <person name="Arimoto A."/>
            <person name="Ishii H."/>
            <person name="Satoh N."/>
            <person name="Nishiyama T."/>
            <person name="Hasebe M."/>
            <person name="Maruyama T."/>
            <person name="Minagawa J."/>
            <person name="Obokata J."/>
            <person name="Shigenobu S."/>
        </authorList>
    </citation>
    <scope>NUCLEOTIDE SEQUENCE [LARGE SCALE GENOMIC DNA]</scope>
</reference>
<accession>A0AAV3YNI0</accession>
<organism evidence="1 2">
    <name type="scientific">Plakobranchus ocellatus</name>
    <dbReference type="NCBI Taxonomy" id="259542"/>
    <lineage>
        <taxon>Eukaryota</taxon>
        <taxon>Metazoa</taxon>
        <taxon>Spiralia</taxon>
        <taxon>Lophotrochozoa</taxon>
        <taxon>Mollusca</taxon>
        <taxon>Gastropoda</taxon>
        <taxon>Heterobranchia</taxon>
        <taxon>Euthyneura</taxon>
        <taxon>Panpulmonata</taxon>
        <taxon>Sacoglossa</taxon>
        <taxon>Placobranchoidea</taxon>
        <taxon>Plakobranchidae</taxon>
        <taxon>Plakobranchus</taxon>
    </lineage>
</organism>